<protein>
    <recommendedName>
        <fullName evidence="2">DUF6533 domain-containing protein</fullName>
    </recommendedName>
</protein>
<name>A0A1Y2I6A4_TRAC3</name>
<dbReference type="EMBL" id="KZ084170">
    <property type="protein sequence ID" value="OSC96666.1"/>
    <property type="molecule type" value="Genomic_DNA"/>
</dbReference>
<keyword evidence="1" id="KW-1133">Transmembrane helix</keyword>
<evidence type="ECO:0000256" key="1">
    <source>
        <dbReference type="SAM" id="Phobius"/>
    </source>
</evidence>
<gene>
    <name evidence="3" type="ORF">PYCCODRAFT_1428961</name>
</gene>
<proteinExistence type="predicted"/>
<dbReference type="Pfam" id="PF20151">
    <property type="entry name" value="DUF6533"/>
    <property type="match status" value="1"/>
</dbReference>
<sequence>MSSADASSNMIALLSSAIVSARYIVTFDQEVQLIWMRKKTPASLLFLFIRYHALVTQVFLNAASYSIMSDNLLQILQSTDRHGICPVLTWAAFSGLRTLVLSQMNWYLVSLIFFLACGPFVINMWSLSYGVVGFNLPIVGCQCLGGVTVPTHAAHMNHTVTSMYDCRRPPGGHHLLAICRPGVRMEAPQHADPAVDTRHDLKCHHSQYLTRALLVLNALHLTLTMLSIVGLSEPASYVTEFTNPYVAEFSCEKSYKPDLSGG</sequence>
<accession>A0A1Y2I6A4</accession>
<dbReference type="AlphaFoldDB" id="A0A1Y2I6A4"/>
<evidence type="ECO:0000313" key="3">
    <source>
        <dbReference type="EMBL" id="OSC96666.1"/>
    </source>
</evidence>
<organism evidence="3 4">
    <name type="scientific">Trametes coccinea (strain BRFM310)</name>
    <name type="common">Pycnoporus coccineus</name>
    <dbReference type="NCBI Taxonomy" id="1353009"/>
    <lineage>
        <taxon>Eukaryota</taxon>
        <taxon>Fungi</taxon>
        <taxon>Dikarya</taxon>
        <taxon>Basidiomycota</taxon>
        <taxon>Agaricomycotina</taxon>
        <taxon>Agaricomycetes</taxon>
        <taxon>Polyporales</taxon>
        <taxon>Polyporaceae</taxon>
        <taxon>Trametes</taxon>
    </lineage>
</organism>
<keyword evidence="1" id="KW-0472">Membrane</keyword>
<dbReference type="InterPro" id="IPR045340">
    <property type="entry name" value="DUF6533"/>
</dbReference>
<keyword evidence="1" id="KW-0812">Transmembrane</keyword>
<dbReference type="Proteomes" id="UP000193067">
    <property type="component" value="Unassembled WGS sequence"/>
</dbReference>
<evidence type="ECO:0000259" key="2">
    <source>
        <dbReference type="Pfam" id="PF20151"/>
    </source>
</evidence>
<feature type="transmembrane region" description="Helical" evidence="1">
    <location>
        <begin position="45"/>
        <end position="68"/>
    </location>
</feature>
<keyword evidence="4" id="KW-1185">Reference proteome</keyword>
<feature type="transmembrane region" description="Helical" evidence="1">
    <location>
        <begin position="106"/>
        <end position="125"/>
    </location>
</feature>
<reference evidence="3 4" key="1">
    <citation type="journal article" date="2015" name="Biotechnol. Biofuels">
        <title>Enhanced degradation of softwood versus hardwood by the white-rot fungus Pycnoporus coccineus.</title>
        <authorList>
            <person name="Couturier M."/>
            <person name="Navarro D."/>
            <person name="Chevret D."/>
            <person name="Henrissat B."/>
            <person name="Piumi F."/>
            <person name="Ruiz-Duenas F.J."/>
            <person name="Martinez A.T."/>
            <person name="Grigoriev I.V."/>
            <person name="Riley R."/>
            <person name="Lipzen A."/>
            <person name="Berrin J.G."/>
            <person name="Master E.R."/>
            <person name="Rosso M.N."/>
        </authorList>
    </citation>
    <scope>NUCLEOTIDE SEQUENCE [LARGE SCALE GENOMIC DNA]</scope>
    <source>
        <strain evidence="3 4">BRFM310</strain>
    </source>
</reference>
<feature type="domain" description="DUF6533" evidence="2">
    <location>
        <begin position="23"/>
        <end position="54"/>
    </location>
</feature>
<dbReference type="OrthoDB" id="2803882at2759"/>
<evidence type="ECO:0000313" key="4">
    <source>
        <dbReference type="Proteomes" id="UP000193067"/>
    </source>
</evidence>